<dbReference type="OrthoDB" id="7328575at2"/>
<feature type="domain" description="Acyl-CoA dehydrogenase/oxidase C-terminal" evidence="6">
    <location>
        <begin position="236"/>
        <end position="377"/>
    </location>
</feature>
<dbReference type="Pfam" id="PF00441">
    <property type="entry name" value="Acyl-CoA_dh_1"/>
    <property type="match status" value="1"/>
</dbReference>
<comment type="cofactor">
    <cofactor evidence="1">
        <name>FAD</name>
        <dbReference type="ChEBI" id="CHEBI:57692"/>
    </cofactor>
</comment>
<evidence type="ECO:0000313" key="10">
    <source>
        <dbReference type="Proteomes" id="UP000269265"/>
    </source>
</evidence>
<keyword evidence="5" id="KW-0560">Oxidoreductase</keyword>
<dbReference type="InterPro" id="IPR006091">
    <property type="entry name" value="Acyl-CoA_Oxase/DH_mid-dom"/>
</dbReference>
<dbReference type="InterPro" id="IPR013786">
    <property type="entry name" value="AcylCoA_DH/ox_N"/>
</dbReference>
<evidence type="ECO:0000256" key="3">
    <source>
        <dbReference type="ARBA" id="ARBA00022630"/>
    </source>
</evidence>
<comment type="caution">
    <text evidence="9">The sequence shown here is derived from an EMBL/GenBank/DDBJ whole genome shotgun (WGS) entry which is preliminary data.</text>
</comment>
<dbReference type="GO" id="GO:0050660">
    <property type="term" value="F:flavin adenine dinucleotide binding"/>
    <property type="evidence" value="ECO:0007669"/>
    <property type="project" value="InterPro"/>
</dbReference>
<dbReference type="Proteomes" id="UP000269265">
    <property type="component" value="Unassembled WGS sequence"/>
</dbReference>
<dbReference type="GO" id="GO:0003995">
    <property type="term" value="F:acyl-CoA dehydrogenase activity"/>
    <property type="evidence" value="ECO:0007669"/>
    <property type="project" value="TreeGrafter"/>
</dbReference>
<evidence type="ECO:0000256" key="2">
    <source>
        <dbReference type="ARBA" id="ARBA00009347"/>
    </source>
</evidence>
<reference evidence="9 10" key="1">
    <citation type="submission" date="2018-12" db="EMBL/GenBank/DDBJ databases">
        <title>The whole draft genome of Aquabacterium sp. SJQ9.</title>
        <authorList>
            <person name="Sun L."/>
            <person name="Gao X."/>
            <person name="Chen W."/>
            <person name="Huang K."/>
        </authorList>
    </citation>
    <scope>NUCLEOTIDE SEQUENCE [LARGE SCALE GENOMIC DNA]</scope>
    <source>
        <strain evidence="9 10">SJQ9</strain>
    </source>
</reference>
<dbReference type="AlphaFoldDB" id="A0A3R8S5M6"/>
<dbReference type="InterPro" id="IPR009075">
    <property type="entry name" value="AcylCo_DH/oxidase_C"/>
</dbReference>
<keyword evidence="10" id="KW-1185">Reference proteome</keyword>
<dbReference type="Pfam" id="PF02770">
    <property type="entry name" value="Acyl-CoA_dh_M"/>
    <property type="match status" value="1"/>
</dbReference>
<evidence type="ECO:0000259" key="6">
    <source>
        <dbReference type="Pfam" id="PF00441"/>
    </source>
</evidence>
<dbReference type="Pfam" id="PF02771">
    <property type="entry name" value="Acyl-CoA_dh_N"/>
    <property type="match status" value="1"/>
</dbReference>
<dbReference type="SUPFAM" id="SSF56645">
    <property type="entry name" value="Acyl-CoA dehydrogenase NM domain-like"/>
    <property type="match status" value="1"/>
</dbReference>
<name>A0A3R8S5M6_9BURK</name>
<dbReference type="PANTHER" id="PTHR43884">
    <property type="entry name" value="ACYL-COA DEHYDROGENASE"/>
    <property type="match status" value="1"/>
</dbReference>
<dbReference type="InterPro" id="IPR046373">
    <property type="entry name" value="Acyl-CoA_Oxase/DH_mid-dom_sf"/>
</dbReference>
<dbReference type="Gene3D" id="1.10.540.10">
    <property type="entry name" value="Acyl-CoA dehydrogenase/oxidase, N-terminal domain"/>
    <property type="match status" value="1"/>
</dbReference>
<dbReference type="CDD" id="cd00567">
    <property type="entry name" value="ACAD"/>
    <property type="match status" value="1"/>
</dbReference>
<proteinExistence type="inferred from homology"/>
<evidence type="ECO:0000313" key="9">
    <source>
        <dbReference type="EMBL" id="RRS06099.1"/>
    </source>
</evidence>
<evidence type="ECO:0000259" key="8">
    <source>
        <dbReference type="Pfam" id="PF02771"/>
    </source>
</evidence>
<dbReference type="InterPro" id="IPR009100">
    <property type="entry name" value="AcylCoA_DH/oxidase_NM_dom_sf"/>
</dbReference>
<dbReference type="InterPro" id="IPR036250">
    <property type="entry name" value="AcylCo_DH-like_C"/>
</dbReference>
<dbReference type="SUPFAM" id="SSF47203">
    <property type="entry name" value="Acyl-CoA dehydrogenase C-terminal domain-like"/>
    <property type="match status" value="1"/>
</dbReference>
<gene>
    <name evidence="9" type="ORF">EIP75_00390</name>
</gene>
<dbReference type="Gene3D" id="2.40.110.10">
    <property type="entry name" value="Butyryl-CoA Dehydrogenase, subunit A, domain 2"/>
    <property type="match status" value="1"/>
</dbReference>
<keyword evidence="3" id="KW-0285">Flavoprotein</keyword>
<evidence type="ECO:0000256" key="5">
    <source>
        <dbReference type="ARBA" id="ARBA00023002"/>
    </source>
</evidence>
<dbReference type="PANTHER" id="PTHR43884:SF20">
    <property type="entry name" value="ACYL-COA DEHYDROGENASE FADE28"/>
    <property type="match status" value="1"/>
</dbReference>
<evidence type="ECO:0000256" key="4">
    <source>
        <dbReference type="ARBA" id="ARBA00022827"/>
    </source>
</evidence>
<dbReference type="EMBL" id="RSED01000001">
    <property type="protein sequence ID" value="RRS06099.1"/>
    <property type="molecule type" value="Genomic_DNA"/>
</dbReference>
<feature type="domain" description="Acyl-CoA dehydrogenase/oxidase N-terminal" evidence="8">
    <location>
        <begin position="9"/>
        <end position="86"/>
    </location>
</feature>
<sequence length="385" mass="41203">MSTTFDLDDTQRMLRDSLARFLTDQHGLEQRLHQLDQALDAPPLWRAFAHDLGILGAAFGEDHGGLGGGMPENLLIMETLGEALCAEPYLSTVVIAGGVFKRCPDPAWRQMIGRIVDGHALVAFAHTEATARHGLQGLRTTLQTRADGDGLVLHGHKTVVHGARWATDLLVTACDPQAHGDAQALSLLCIPAGTPGIRRTDLRTIDGGHASELFFDKVAVNPGQVLGPRGGAHALLEPVLDEATLATCAEALGVMRRLMHDTLDYARQRRQFGAPIASFQALQHRLADMHLALEQAAAITAASAALLDAPEAQRAAAVSSAKVCVSRACRTVGQGAVQLHGGMGMTEELAIGHYFRRATMIEQRFGPADWHIDRVARLAAAQHAA</sequence>
<dbReference type="InterPro" id="IPR037069">
    <property type="entry name" value="AcylCoA_DH/ox_N_sf"/>
</dbReference>
<accession>A0A3R8S5M6</accession>
<dbReference type="RefSeq" id="WP_125241242.1">
    <property type="nucleotide sequence ID" value="NZ_RSED01000001.1"/>
</dbReference>
<dbReference type="Gene3D" id="1.20.140.10">
    <property type="entry name" value="Butyryl-CoA Dehydrogenase, subunit A, domain 3"/>
    <property type="match status" value="1"/>
</dbReference>
<feature type="domain" description="Acyl-CoA oxidase/dehydrogenase middle" evidence="7">
    <location>
        <begin position="123"/>
        <end position="218"/>
    </location>
</feature>
<comment type="similarity">
    <text evidence="2">Belongs to the acyl-CoA dehydrogenase family.</text>
</comment>
<evidence type="ECO:0000256" key="1">
    <source>
        <dbReference type="ARBA" id="ARBA00001974"/>
    </source>
</evidence>
<organism evidence="9 10">
    <name type="scientific">Aquabacterium soli</name>
    <dbReference type="NCBI Taxonomy" id="2493092"/>
    <lineage>
        <taxon>Bacteria</taxon>
        <taxon>Pseudomonadati</taxon>
        <taxon>Pseudomonadota</taxon>
        <taxon>Betaproteobacteria</taxon>
        <taxon>Burkholderiales</taxon>
        <taxon>Aquabacterium</taxon>
    </lineage>
</organism>
<evidence type="ECO:0000259" key="7">
    <source>
        <dbReference type="Pfam" id="PF02770"/>
    </source>
</evidence>
<protein>
    <submittedName>
        <fullName evidence="9">Pimeloyl-CoA dehydrogenase small subunit</fullName>
    </submittedName>
</protein>
<keyword evidence="4" id="KW-0274">FAD</keyword>